<proteinExistence type="predicted"/>
<gene>
    <name evidence="2" type="ORF">SAMN05421863_10209</name>
</gene>
<dbReference type="Gene3D" id="3.40.50.300">
    <property type="entry name" value="P-loop containing nucleotide triphosphate hydrolases"/>
    <property type="match status" value="1"/>
</dbReference>
<accession>A0A1I4PFQ9</accession>
<name>A0A1I4PFQ9_9PROT</name>
<evidence type="ECO:0000259" key="1">
    <source>
        <dbReference type="Pfam" id="PF13175"/>
    </source>
</evidence>
<dbReference type="SUPFAM" id="SSF52540">
    <property type="entry name" value="P-loop containing nucleoside triphosphate hydrolases"/>
    <property type="match status" value="1"/>
</dbReference>
<dbReference type="InterPro" id="IPR027417">
    <property type="entry name" value="P-loop_NTPase"/>
</dbReference>
<dbReference type="EMBL" id="FOUB01000020">
    <property type="protein sequence ID" value="SFM26599.1"/>
    <property type="molecule type" value="Genomic_DNA"/>
</dbReference>
<dbReference type="CDD" id="cd00267">
    <property type="entry name" value="ABC_ATPase"/>
    <property type="match status" value="1"/>
</dbReference>
<reference evidence="3" key="1">
    <citation type="submission" date="2016-10" db="EMBL/GenBank/DDBJ databases">
        <authorList>
            <person name="Varghese N."/>
            <person name="Submissions S."/>
        </authorList>
    </citation>
    <scope>NUCLEOTIDE SEQUENCE [LARGE SCALE GENOMIC DNA]</scope>
    <source>
        <strain evidence="3">Nm44</strain>
    </source>
</reference>
<sequence length="132" mass="15434">MLMIDEPELNLHPVNQRRMARFLAKLVNTGVKVFVTTHSDYIIKEFNTLIMLNRRLPHYIRIQKDFGYQEAQILAPEQVALYMTKNIGTKRKPKYTLERAKIAPHLGLEAITFDDSIDEMNQIQDEIRYGGE</sequence>
<protein>
    <submittedName>
        <fullName evidence="2">AAA ATPase domain-containing protein</fullName>
    </submittedName>
</protein>
<dbReference type="Pfam" id="PF13175">
    <property type="entry name" value="AAA_15"/>
    <property type="match status" value="1"/>
</dbReference>
<dbReference type="InterPro" id="IPR051396">
    <property type="entry name" value="Bact_Antivir_Def_Nuclease"/>
</dbReference>
<dbReference type="InterPro" id="IPR041685">
    <property type="entry name" value="AAA_GajA/Old/RecF-like"/>
</dbReference>
<evidence type="ECO:0000313" key="3">
    <source>
        <dbReference type="Proteomes" id="UP000183287"/>
    </source>
</evidence>
<feature type="domain" description="Endonuclease GajA/Old nuclease/RecF-like AAA" evidence="1">
    <location>
        <begin position="2"/>
        <end position="43"/>
    </location>
</feature>
<organism evidence="2 3">
    <name type="scientific">Nitrosomonas communis</name>
    <dbReference type="NCBI Taxonomy" id="44574"/>
    <lineage>
        <taxon>Bacteria</taxon>
        <taxon>Pseudomonadati</taxon>
        <taxon>Pseudomonadota</taxon>
        <taxon>Betaproteobacteria</taxon>
        <taxon>Nitrosomonadales</taxon>
        <taxon>Nitrosomonadaceae</taxon>
        <taxon>Nitrosomonas</taxon>
    </lineage>
</organism>
<dbReference type="PANTHER" id="PTHR43581:SF2">
    <property type="entry name" value="EXCINUCLEASE ATPASE SUBUNIT"/>
    <property type="match status" value="1"/>
</dbReference>
<dbReference type="AlphaFoldDB" id="A0A1I4PFQ9"/>
<evidence type="ECO:0000313" key="2">
    <source>
        <dbReference type="EMBL" id="SFM26599.1"/>
    </source>
</evidence>
<keyword evidence="3" id="KW-1185">Reference proteome</keyword>
<dbReference type="PANTHER" id="PTHR43581">
    <property type="entry name" value="ATP/GTP PHOSPHATASE"/>
    <property type="match status" value="1"/>
</dbReference>
<dbReference type="Proteomes" id="UP000183287">
    <property type="component" value="Unassembled WGS sequence"/>
</dbReference>